<feature type="compositionally biased region" description="Gly residues" evidence="1">
    <location>
        <begin position="132"/>
        <end position="142"/>
    </location>
</feature>
<feature type="region of interest" description="Disordered" evidence="1">
    <location>
        <begin position="114"/>
        <end position="203"/>
    </location>
</feature>
<keyword evidence="2" id="KW-0732">Signal</keyword>
<feature type="compositionally biased region" description="Low complexity" evidence="1">
    <location>
        <begin position="316"/>
        <end position="328"/>
    </location>
</feature>
<sequence length="385" mass="37966">MTPMVAAAIAVGLGQPAHAAESCPPLGSATITAPSGTVTAGSSVHVSAQISGLMLLKAHLQISGPGLDKQVGNSVMTGKIEGDVTVPKAGAFTLAVIGNGTGCAYQTEGFSVKARPTPAKSTHAAAPSKTPGAGGGSNGTSGSGSLPTGSPGNGATVGNGAEVNPLNGASPFSLPSVAPDGSGLNFEYPSPEPQVASPLSQPVARNVSQTTPIKWGQSLAIALVLLVISAHLGMWSRRQRLAAEGARTAGGGTRAGRERAKTRRGKSRKATAMMAATGVLEKPAADETSSPATGSNPINSDEPAGARKAADATGVAGSANAAESAGAETLDLGESAGAGQAPDEAASVEQDKIADGQQADAAAPDASTSRRRGSGRGYQGRRRRN</sequence>
<name>A0ABV5YE44_9ACTN</name>
<feature type="signal peptide" evidence="2">
    <location>
        <begin position="1"/>
        <end position="19"/>
    </location>
</feature>
<dbReference type="EMBL" id="JBHLZP010000083">
    <property type="protein sequence ID" value="MFB9833305.1"/>
    <property type="molecule type" value="Genomic_DNA"/>
</dbReference>
<evidence type="ECO:0000256" key="1">
    <source>
        <dbReference type="SAM" id="MobiDB-lite"/>
    </source>
</evidence>
<evidence type="ECO:0000313" key="3">
    <source>
        <dbReference type="EMBL" id="MFB9833305.1"/>
    </source>
</evidence>
<reference evidence="3 4" key="1">
    <citation type="submission" date="2024-09" db="EMBL/GenBank/DDBJ databases">
        <authorList>
            <person name="Sun Q."/>
            <person name="Mori K."/>
        </authorList>
    </citation>
    <scope>NUCLEOTIDE SEQUENCE [LARGE SCALE GENOMIC DNA]</scope>
    <source>
        <strain evidence="3 4">TBRC 0563</strain>
    </source>
</reference>
<keyword evidence="4" id="KW-1185">Reference proteome</keyword>
<feature type="compositionally biased region" description="Basic residues" evidence="1">
    <location>
        <begin position="260"/>
        <end position="269"/>
    </location>
</feature>
<feature type="compositionally biased region" description="Polar residues" evidence="1">
    <location>
        <begin position="287"/>
        <end position="299"/>
    </location>
</feature>
<dbReference type="Proteomes" id="UP001589627">
    <property type="component" value="Unassembled WGS sequence"/>
</dbReference>
<protein>
    <submittedName>
        <fullName evidence="3">Uncharacterized protein</fullName>
    </submittedName>
</protein>
<evidence type="ECO:0000256" key="2">
    <source>
        <dbReference type="SAM" id="SignalP"/>
    </source>
</evidence>
<feature type="region of interest" description="Disordered" evidence="1">
    <location>
        <begin position="243"/>
        <end position="385"/>
    </location>
</feature>
<feature type="chain" id="PRO_5045101028" evidence="2">
    <location>
        <begin position="20"/>
        <end position="385"/>
    </location>
</feature>
<gene>
    <name evidence="3" type="ORF">ACFFNX_14015</name>
</gene>
<organism evidence="3 4">
    <name type="scientific">Actinoallomurus acaciae</name>
    <dbReference type="NCBI Taxonomy" id="502577"/>
    <lineage>
        <taxon>Bacteria</taxon>
        <taxon>Bacillati</taxon>
        <taxon>Actinomycetota</taxon>
        <taxon>Actinomycetes</taxon>
        <taxon>Streptosporangiales</taxon>
        <taxon>Thermomonosporaceae</taxon>
        <taxon>Actinoallomurus</taxon>
    </lineage>
</organism>
<evidence type="ECO:0000313" key="4">
    <source>
        <dbReference type="Proteomes" id="UP001589627"/>
    </source>
</evidence>
<feature type="compositionally biased region" description="Low complexity" evidence="1">
    <location>
        <begin position="355"/>
        <end position="366"/>
    </location>
</feature>
<accession>A0ABV5YE44</accession>
<proteinExistence type="predicted"/>
<feature type="compositionally biased region" description="Basic residues" evidence="1">
    <location>
        <begin position="369"/>
        <end position="385"/>
    </location>
</feature>
<dbReference type="RefSeq" id="WP_378200685.1">
    <property type="nucleotide sequence ID" value="NZ_JBHLZP010000083.1"/>
</dbReference>
<comment type="caution">
    <text evidence="3">The sequence shown here is derived from an EMBL/GenBank/DDBJ whole genome shotgun (WGS) entry which is preliminary data.</text>
</comment>